<evidence type="ECO:0000256" key="2">
    <source>
        <dbReference type="SAM" id="SignalP"/>
    </source>
</evidence>
<keyword evidence="1" id="KW-0175">Coiled coil</keyword>
<keyword evidence="2" id="KW-0732">Signal</keyword>
<name>A0A1G8GUI1_9VIBR</name>
<dbReference type="EMBL" id="FNDD01000041">
    <property type="protein sequence ID" value="SDH97999.1"/>
    <property type="molecule type" value="Genomic_DNA"/>
</dbReference>
<dbReference type="Proteomes" id="UP000198854">
    <property type="component" value="Unassembled WGS sequence"/>
</dbReference>
<keyword evidence="4" id="KW-1185">Reference proteome</keyword>
<accession>A0A1G8GUI1</accession>
<dbReference type="Pfam" id="PF08238">
    <property type="entry name" value="Sel1"/>
    <property type="match status" value="7"/>
</dbReference>
<feature type="signal peptide" evidence="2">
    <location>
        <begin position="1"/>
        <end position="23"/>
    </location>
</feature>
<evidence type="ECO:0008006" key="5">
    <source>
        <dbReference type="Google" id="ProtNLM"/>
    </source>
</evidence>
<dbReference type="SUPFAM" id="SSF81901">
    <property type="entry name" value="HCP-like"/>
    <property type="match status" value="1"/>
</dbReference>
<proteinExistence type="predicted"/>
<dbReference type="STRING" id="861298.SAMN04488136_1413"/>
<feature type="chain" id="PRO_5011620826" description="TPR repeat" evidence="2">
    <location>
        <begin position="24"/>
        <end position="335"/>
    </location>
</feature>
<dbReference type="PANTHER" id="PTHR43628:SF1">
    <property type="entry name" value="CHITIN SYNTHASE REGULATORY FACTOR 2-RELATED"/>
    <property type="match status" value="1"/>
</dbReference>
<dbReference type="Gene3D" id="1.25.40.10">
    <property type="entry name" value="Tetratricopeptide repeat domain"/>
    <property type="match status" value="1"/>
</dbReference>
<dbReference type="InterPro" id="IPR006597">
    <property type="entry name" value="Sel1-like"/>
</dbReference>
<organism evidence="3 4">
    <name type="scientific">Vibrio xiamenensis</name>
    <dbReference type="NCBI Taxonomy" id="861298"/>
    <lineage>
        <taxon>Bacteria</taxon>
        <taxon>Pseudomonadati</taxon>
        <taxon>Pseudomonadota</taxon>
        <taxon>Gammaproteobacteria</taxon>
        <taxon>Vibrionales</taxon>
        <taxon>Vibrionaceae</taxon>
        <taxon>Vibrio</taxon>
    </lineage>
</organism>
<dbReference type="InterPro" id="IPR011990">
    <property type="entry name" value="TPR-like_helical_dom_sf"/>
</dbReference>
<feature type="coiled-coil region" evidence="1">
    <location>
        <begin position="302"/>
        <end position="329"/>
    </location>
</feature>
<evidence type="ECO:0000313" key="4">
    <source>
        <dbReference type="Proteomes" id="UP000198854"/>
    </source>
</evidence>
<gene>
    <name evidence="3" type="ORF">SAMN04488136_1413</name>
</gene>
<dbReference type="PANTHER" id="PTHR43628">
    <property type="entry name" value="ACTIVATOR OF C KINASE PROTEIN 1-RELATED"/>
    <property type="match status" value="1"/>
</dbReference>
<evidence type="ECO:0000313" key="3">
    <source>
        <dbReference type="EMBL" id="SDH97999.1"/>
    </source>
</evidence>
<dbReference type="InterPro" id="IPR052945">
    <property type="entry name" value="Mitotic_Regulator"/>
</dbReference>
<reference evidence="3 4" key="1">
    <citation type="submission" date="2016-10" db="EMBL/GenBank/DDBJ databases">
        <authorList>
            <person name="de Groot N.N."/>
        </authorList>
    </citation>
    <scope>NUCLEOTIDE SEQUENCE [LARGE SCALE GENOMIC DNA]</scope>
    <source>
        <strain evidence="3 4">CGMCC 1.10228</strain>
    </source>
</reference>
<protein>
    <recommendedName>
        <fullName evidence="5">TPR repeat</fullName>
    </recommendedName>
</protein>
<evidence type="ECO:0000256" key="1">
    <source>
        <dbReference type="SAM" id="Coils"/>
    </source>
</evidence>
<dbReference type="AlphaFoldDB" id="A0A1G8GUI1"/>
<dbReference type="SMART" id="SM00671">
    <property type="entry name" value="SEL1"/>
    <property type="match status" value="7"/>
</dbReference>
<sequence length="335" mass="37743">MMTLRPQLLLATMALTWGTHALAFDLSIEDFDQESLAVIKQAKTSSDISVLNEAANILIYDSMMQENVDQGVVYLSKAAGLGDEESQVELADYYYSEDDYVNALKWYHQAEGHKDPYVLYSLGVMYFDGEGTEPDYQKANQYYEQAANAGYADAMYQLAFSYNDGKGVKQDYQKAAYWFQKAADEGDESAMYNLGISYLNGEGVGKDCKKAMELFNQAIESNDHALSYAKLGDIYSYTEYKAPCGLEKSDYKKALGYYKSAALEGDSYSQFQVGYAYRNGHGDWSNFVKALAWFQIALEYGYDDAQSAIDEVKNQMSDQDIEKANKLQEAIENEF</sequence>